<dbReference type="InterPro" id="IPR032628">
    <property type="entry name" value="AC_N"/>
</dbReference>
<evidence type="ECO:0000259" key="19">
    <source>
        <dbReference type="PROSITE" id="PS50125"/>
    </source>
</evidence>
<keyword evidence="10" id="KW-0067">ATP-binding</keyword>
<evidence type="ECO:0000256" key="9">
    <source>
        <dbReference type="ARBA" id="ARBA00022741"/>
    </source>
</evidence>
<protein>
    <recommendedName>
        <fullName evidence="5">adenylate cyclase</fullName>
        <ecNumber evidence="5">4.6.1.1</ecNumber>
    </recommendedName>
</protein>
<evidence type="ECO:0000256" key="11">
    <source>
        <dbReference type="ARBA" id="ARBA00022842"/>
    </source>
</evidence>
<keyword evidence="21" id="KW-1185">Reference proteome</keyword>
<keyword evidence="12 18" id="KW-1133">Transmembrane helix</keyword>
<feature type="transmembrane region" description="Helical" evidence="18">
    <location>
        <begin position="189"/>
        <end position="209"/>
    </location>
</feature>
<comment type="similarity">
    <text evidence="17">Belongs to the adenylyl cyclase class-4/guanylyl cyclase family.</text>
</comment>
<dbReference type="GO" id="GO:0004016">
    <property type="term" value="F:adenylate cyclase activity"/>
    <property type="evidence" value="ECO:0007669"/>
    <property type="project" value="UniProtKB-EC"/>
</dbReference>
<comment type="subcellular location">
    <subcellularLocation>
        <location evidence="4">Membrane</location>
        <topology evidence="4">Multi-pass membrane protein</topology>
    </subcellularLocation>
</comment>
<dbReference type="EC" id="4.6.1.1" evidence="5"/>
<evidence type="ECO:0000256" key="17">
    <source>
        <dbReference type="RuleBase" id="RU000405"/>
    </source>
</evidence>
<evidence type="ECO:0000256" key="16">
    <source>
        <dbReference type="ARBA" id="ARBA00023239"/>
    </source>
</evidence>
<dbReference type="GO" id="GO:0005524">
    <property type="term" value="F:ATP binding"/>
    <property type="evidence" value="ECO:0007669"/>
    <property type="project" value="UniProtKB-KW"/>
</dbReference>
<keyword evidence="6 18" id="KW-0812">Transmembrane</keyword>
<evidence type="ECO:0000256" key="5">
    <source>
        <dbReference type="ARBA" id="ARBA00012201"/>
    </source>
</evidence>
<reference evidence="20" key="2">
    <citation type="submission" date="2025-08" db="UniProtKB">
        <authorList>
            <consortium name="Ensembl"/>
        </authorList>
    </citation>
    <scope>IDENTIFICATION</scope>
</reference>
<comment type="catalytic activity">
    <reaction evidence="1">
        <text>ATP = 3',5'-cyclic AMP + diphosphate</text>
        <dbReference type="Rhea" id="RHEA:15389"/>
        <dbReference type="ChEBI" id="CHEBI:30616"/>
        <dbReference type="ChEBI" id="CHEBI:33019"/>
        <dbReference type="ChEBI" id="CHEBI:58165"/>
        <dbReference type="EC" id="4.6.1.1"/>
    </reaction>
</comment>
<comment type="cofactor">
    <cofactor evidence="2">
        <name>Mn(2+)</name>
        <dbReference type="ChEBI" id="CHEBI:29035"/>
    </cofactor>
</comment>
<organism evidence="20 21">
    <name type="scientific">Sparus aurata</name>
    <name type="common">Gilthead sea bream</name>
    <dbReference type="NCBI Taxonomy" id="8175"/>
    <lineage>
        <taxon>Eukaryota</taxon>
        <taxon>Metazoa</taxon>
        <taxon>Chordata</taxon>
        <taxon>Craniata</taxon>
        <taxon>Vertebrata</taxon>
        <taxon>Euteleostomi</taxon>
        <taxon>Actinopterygii</taxon>
        <taxon>Neopterygii</taxon>
        <taxon>Teleostei</taxon>
        <taxon>Neoteleostei</taxon>
        <taxon>Acanthomorphata</taxon>
        <taxon>Eupercaria</taxon>
        <taxon>Spariformes</taxon>
        <taxon>Sparidae</taxon>
        <taxon>Sparus</taxon>
    </lineage>
</organism>
<dbReference type="GO" id="GO:0006171">
    <property type="term" value="P:cAMP biosynthetic process"/>
    <property type="evidence" value="ECO:0007669"/>
    <property type="project" value="UniProtKB-KW"/>
</dbReference>
<keyword evidence="11" id="KW-0460">Magnesium</keyword>
<dbReference type="GO" id="GO:0007193">
    <property type="term" value="P:adenylate cyclase-inhibiting G protein-coupled receptor signaling pathway"/>
    <property type="evidence" value="ECO:0007669"/>
    <property type="project" value="TreeGrafter"/>
</dbReference>
<dbReference type="CDD" id="cd07302">
    <property type="entry name" value="CHD"/>
    <property type="match status" value="2"/>
</dbReference>
<keyword evidence="8" id="KW-0677">Repeat</keyword>
<feature type="transmembrane region" description="Helical" evidence="18">
    <location>
        <begin position="531"/>
        <end position="549"/>
    </location>
</feature>
<evidence type="ECO:0000313" key="21">
    <source>
        <dbReference type="Proteomes" id="UP000472265"/>
    </source>
</evidence>
<keyword evidence="14 18" id="KW-0472">Membrane</keyword>
<dbReference type="Pfam" id="PF00211">
    <property type="entry name" value="Guanylate_cyc"/>
    <property type="match status" value="2"/>
</dbReference>
<dbReference type="GO" id="GO:0005886">
    <property type="term" value="C:plasma membrane"/>
    <property type="evidence" value="ECO:0007669"/>
    <property type="project" value="TreeGrafter"/>
</dbReference>
<dbReference type="Gene3D" id="3.30.70.1230">
    <property type="entry name" value="Nucleotide cyclase"/>
    <property type="match status" value="2"/>
</dbReference>
<dbReference type="GO" id="GO:0035556">
    <property type="term" value="P:intracellular signal transduction"/>
    <property type="evidence" value="ECO:0007669"/>
    <property type="project" value="InterPro"/>
</dbReference>
<dbReference type="GO" id="GO:0046872">
    <property type="term" value="F:metal ion binding"/>
    <property type="evidence" value="ECO:0007669"/>
    <property type="project" value="UniProtKB-KW"/>
</dbReference>
<dbReference type="SUPFAM" id="SSF55073">
    <property type="entry name" value="Nucleotide cyclase"/>
    <property type="match status" value="2"/>
</dbReference>
<evidence type="ECO:0000256" key="8">
    <source>
        <dbReference type="ARBA" id="ARBA00022737"/>
    </source>
</evidence>
<dbReference type="InterPro" id="IPR018297">
    <property type="entry name" value="A/G_cyclase_CS"/>
</dbReference>
<keyword evidence="9" id="KW-0547">Nucleotide-binding</keyword>
<evidence type="ECO:0000256" key="6">
    <source>
        <dbReference type="ARBA" id="ARBA00022692"/>
    </source>
</evidence>
<feature type="transmembrane region" description="Helical" evidence="18">
    <location>
        <begin position="72"/>
        <end position="98"/>
    </location>
</feature>
<accession>A0A671W2Y2</accession>
<dbReference type="Proteomes" id="UP000472265">
    <property type="component" value="Chromosome 10"/>
</dbReference>
<gene>
    <name evidence="20" type="primary">ADCY4</name>
</gene>
<dbReference type="GO" id="GO:0007189">
    <property type="term" value="P:adenylate cyclase-activating G protein-coupled receptor signaling pathway"/>
    <property type="evidence" value="ECO:0007669"/>
    <property type="project" value="TreeGrafter"/>
</dbReference>
<dbReference type="SMART" id="SM00044">
    <property type="entry name" value="CYCc"/>
    <property type="match status" value="2"/>
</dbReference>
<keyword evidence="7" id="KW-0479">Metal-binding</keyword>
<keyword evidence="13" id="KW-0115">cAMP biosynthesis</keyword>
<name>A0A671W2Y2_SPAAU</name>
<dbReference type="GeneTree" id="ENSGT00940000159445"/>
<evidence type="ECO:0000256" key="3">
    <source>
        <dbReference type="ARBA" id="ARBA00001946"/>
    </source>
</evidence>
<evidence type="ECO:0000256" key="13">
    <source>
        <dbReference type="ARBA" id="ARBA00022998"/>
    </source>
</evidence>
<feature type="transmembrane region" description="Helical" evidence="18">
    <location>
        <begin position="506"/>
        <end position="524"/>
    </location>
</feature>
<evidence type="ECO:0000256" key="18">
    <source>
        <dbReference type="SAM" id="Phobius"/>
    </source>
</evidence>
<dbReference type="PANTHER" id="PTHR45627:SF6">
    <property type="entry name" value="ADENYLATE CYCLASE TYPE 2"/>
    <property type="match status" value="1"/>
</dbReference>
<dbReference type="AlphaFoldDB" id="A0A671W2Y2"/>
<evidence type="ECO:0000256" key="12">
    <source>
        <dbReference type="ARBA" id="ARBA00022989"/>
    </source>
</evidence>
<dbReference type="InterPro" id="IPR029787">
    <property type="entry name" value="Nucleotide_cyclase"/>
</dbReference>
<sequence>MCLCSTFVSRSNIKVENTRLLLVFFANINRAKIYFFIPLYLGKSVVVGWCVESQKQQCSLSEKSITHHNIDVHVGALSVVCVVLCLSAVLLVCLPWLATVRRCGGALALFVWGTLYITAIVFIFDGGPISTWEQVAFFLFLSLSVYTVLPLSMAWALMVGIGTSVSHIIIISVYVPVTSPETQDLAVQLIANAVLFVCVNCVGIFHLWMTEHDLRLSNQKREEFSAIRSQKEIKKYQQEQLLLSVLPRYIAMELKTEVIKRLSKPTSKEENESSFHNFHSLYIRQHKDVSILYADIVGFTKLASSCTPEELVVVLNKLFGRFDDIAKRNGCLRIKILGDCYYCVSGLPDPIPTHASNCVQMGLDMCTAISKLREATGVEISMRVGVHTGNVLSGVIGLQKWQYDVWSHDVTLANHMESGGLPGRVHITEETLQHLNGAYQVEEGDGGSRDPLLTGRKTFLVIDPHKPNSISRRPQGVRAHVCQVQILESVIKSVIYHLPVSPNIQYYLYCCLLAMLGVIVFVRTCMSVKTVYVCFVAHVQIILLIYFNILCSSCFSQDELGCRVDFLLERCFKTEREEMETMENVNKLLLQNVLPLHVASFFMGKTIRNQDLYSQSYDCVCVMFASVPQFKEFYSESSANRDGLECLRFLNEIISDFDELLSKPKFCSVEKIKTIGSTYMAAAGLTHSPVGDEQKMSYSHVRSMVEFAIALMGKLELINTHSFNSFKLRIGINHGPVIAGVIGAHKPQYDIWGNSVNVASRMDSTGVLDKIQVTEETAQMVESVGHSVTLRGVVNVKGKGELTTYFVNTDQSSPPF</sequence>
<dbReference type="FunFam" id="3.30.70.1230:FF:000014">
    <property type="entry name" value="adenylate cyclase type 9"/>
    <property type="match status" value="1"/>
</dbReference>
<feature type="domain" description="Guanylate cyclase" evidence="19">
    <location>
        <begin position="621"/>
        <end position="763"/>
    </location>
</feature>
<evidence type="ECO:0000256" key="4">
    <source>
        <dbReference type="ARBA" id="ARBA00004141"/>
    </source>
</evidence>
<dbReference type="PANTHER" id="PTHR45627">
    <property type="entry name" value="ADENYLATE CYCLASE TYPE 1"/>
    <property type="match status" value="1"/>
</dbReference>
<dbReference type="InterPro" id="IPR001054">
    <property type="entry name" value="A/G_cyclase"/>
</dbReference>
<dbReference type="Pfam" id="PF16214">
    <property type="entry name" value="AC_N"/>
    <property type="match status" value="1"/>
</dbReference>
<proteinExistence type="inferred from homology"/>
<dbReference type="PROSITE" id="PS50125">
    <property type="entry name" value="GUANYLATE_CYCLASE_2"/>
    <property type="match status" value="2"/>
</dbReference>
<reference evidence="20" key="3">
    <citation type="submission" date="2025-09" db="UniProtKB">
        <authorList>
            <consortium name="Ensembl"/>
        </authorList>
    </citation>
    <scope>IDENTIFICATION</scope>
</reference>
<evidence type="ECO:0000256" key="14">
    <source>
        <dbReference type="ARBA" id="ARBA00023136"/>
    </source>
</evidence>
<comment type="cofactor">
    <cofactor evidence="3">
        <name>Mg(2+)</name>
        <dbReference type="ChEBI" id="CHEBI:18420"/>
    </cofactor>
</comment>
<dbReference type="Ensembl" id="ENSSAUT00010034012.1">
    <property type="protein sequence ID" value="ENSSAUP00010032297.1"/>
    <property type="gene ID" value="ENSSAUG00010013020.1"/>
</dbReference>
<evidence type="ECO:0000256" key="15">
    <source>
        <dbReference type="ARBA" id="ARBA00023180"/>
    </source>
</evidence>
<evidence type="ECO:0000256" key="2">
    <source>
        <dbReference type="ARBA" id="ARBA00001936"/>
    </source>
</evidence>
<keyword evidence="15" id="KW-0325">Glycoprotein</keyword>
<keyword evidence="16 17" id="KW-0456">Lyase</keyword>
<evidence type="ECO:0000256" key="7">
    <source>
        <dbReference type="ARBA" id="ARBA00022723"/>
    </source>
</evidence>
<evidence type="ECO:0000256" key="1">
    <source>
        <dbReference type="ARBA" id="ARBA00001593"/>
    </source>
</evidence>
<feature type="transmembrane region" description="Helical" evidence="18">
    <location>
        <begin position="155"/>
        <end position="177"/>
    </location>
</feature>
<dbReference type="FunFam" id="3.30.70.1230:FF:000003">
    <property type="entry name" value="Adenylate cyclase"/>
    <property type="match status" value="1"/>
</dbReference>
<feature type="domain" description="Guanylate cyclase" evidence="19">
    <location>
        <begin position="290"/>
        <end position="417"/>
    </location>
</feature>
<evidence type="ECO:0000313" key="20">
    <source>
        <dbReference type="Ensembl" id="ENSSAUP00010032297.1"/>
    </source>
</evidence>
<dbReference type="PROSITE" id="PS00452">
    <property type="entry name" value="GUANYLATE_CYCLASE_1"/>
    <property type="match status" value="2"/>
</dbReference>
<evidence type="ECO:0000256" key="10">
    <source>
        <dbReference type="ARBA" id="ARBA00022840"/>
    </source>
</evidence>
<reference evidence="20" key="1">
    <citation type="submission" date="2021-04" db="EMBL/GenBank/DDBJ databases">
        <authorList>
            <consortium name="Wellcome Sanger Institute Data Sharing"/>
        </authorList>
    </citation>
    <scope>NUCLEOTIDE SEQUENCE [LARGE SCALE GENOMIC DNA]</scope>
</reference>
<feature type="transmembrane region" description="Helical" evidence="18">
    <location>
        <begin position="104"/>
        <end position="124"/>
    </location>
</feature>